<dbReference type="RefSeq" id="WP_173283680.1">
    <property type="nucleotide sequence ID" value="NZ_CP054020.1"/>
</dbReference>
<dbReference type="AlphaFoldDB" id="A0A7D4NJD1"/>
<name>A0A7D4NJD1_9GAMM</name>
<reference evidence="1 2" key="1">
    <citation type="submission" date="2020-05" db="EMBL/GenBank/DDBJ databases">
        <title>Thiomicrorhabdus sediminis sp.nov. and Thiomicrorhabdus xiamenensis sp.nov., novel sulfur-oxidizing bacteria isolated from coastal sediment.</title>
        <authorList>
            <person name="Liu X."/>
        </authorList>
    </citation>
    <scope>NUCLEOTIDE SEQUENCE [LARGE SCALE GENOMIC DNA]</scope>
    <source>
        <strain evidence="1 2">G2</strain>
    </source>
</reference>
<proteinExistence type="predicted"/>
<keyword evidence="2" id="KW-1185">Reference proteome</keyword>
<dbReference type="Proteomes" id="UP000504724">
    <property type="component" value="Chromosome"/>
</dbReference>
<evidence type="ECO:0000313" key="2">
    <source>
        <dbReference type="Proteomes" id="UP000504724"/>
    </source>
</evidence>
<sequence length="113" mass="13211">MLYVKKDASGNITDIEFHPKEGFEEISLNDPQVSHFIAQSENSQELIQELLETLDLKMIRSIEDIIQILIDRDVMLITDLPEPVQNIMLFKKKLRHMNQNNSPVFEDEDMIKL</sequence>
<dbReference type="EMBL" id="CP054020">
    <property type="protein sequence ID" value="QKI88089.1"/>
    <property type="molecule type" value="Genomic_DNA"/>
</dbReference>
<evidence type="ECO:0000313" key="1">
    <source>
        <dbReference type="EMBL" id="QKI88089.1"/>
    </source>
</evidence>
<organism evidence="1 2">
    <name type="scientific">Thiomicrorhabdus xiamenensis</name>
    <dbReference type="NCBI Taxonomy" id="2739063"/>
    <lineage>
        <taxon>Bacteria</taxon>
        <taxon>Pseudomonadati</taxon>
        <taxon>Pseudomonadota</taxon>
        <taxon>Gammaproteobacteria</taxon>
        <taxon>Thiotrichales</taxon>
        <taxon>Piscirickettsiaceae</taxon>
        <taxon>Thiomicrorhabdus</taxon>
    </lineage>
</organism>
<accession>A0A7D4NJD1</accession>
<dbReference type="KEGG" id="txa:HQN79_00145"/>
<protein>
    <recommendedName>
        <fullName evidence="3">Tryptophan synthase subunit beta like protein</fullName>
    </recommendedName>
</protein>
<gene>
    <name evidence="1" type="ORF">HQN79_00145</name>
</gene>
<evidence type="ECO:0008006" key="3">
    <source>
        <dbReference type="Google" id="ProtNLM"/>
    </source>
</evidence>